<dbReference type="SUPFAM" id="SSF64356">
    <property type="entry name" value="SNARE-like"/>
    <property type="match status" value="1"/>
</dbReference>
<evidence type="ECO:0000256" key="3">
    <source>
        <dbReference type="ARBA" id="ARBA00022448"/>
    </source>
</evidence>
<evidence type="ECO:0000313" key="6">
    <source>
        <dbReference type="Proteomes" id="UP000887575"/>
    </source>
</evidence>
<proteinExistence type="inferred from homology"/>
<dbReference type="WBParaSite" id="MBELARI_LOCUS2354">
    <property type="protein sequence ID" value="MBELARI_LOCUS2354"/>
    <property type="gene ID" value="MBELARI_LOCUS2354"/>
</dbReference>
<keyword evidence="6" id="KW-1185">Reference proteome</keyword>
<dbReference type="GO" id="GO:0048471">
    <property type="term" value="C:perinuclear region of cytoplasm"/>
    <property type="evidence" value="ECO:0007669"/>
    <property type="project" value="UniProtKB-SubCell"/>
</dbReference>
<dbReference type="PANTHER" id="PTHR12403">
    <property type="entry name" value="TRAFFICKING PROTEIN PARTICLE COMPLEX SUBUNIT 2"/>
    <property type="match status" value="1"/>
</dbReference>
<evidence type="ECO:0000256" key="4">
    <source>
        <dbReference type="ARBA" id="ARBA00022490"/>
    </source>
</evidence>
<dbReference type="InterPro" id="IPR006722">
    <property type="entry name" value="Sedlin"/>
</dbReference>
<dbReference type="Gene3D" id="3.30.450.70">
    <property type="match status" value="1"/>
</dbReference>
<accession>A0AAF3FB40</accession>
<dbReference type="InterPro" id="IPR011012">
    <property type="entry name" value="Longin-like_dom_sf"/>
</dbReference>
<evidence type="ECO:0000256" key="5">
    <source>
        <dbReference type="ARBA" id="ARBA00022892"/>
    </source>
</evidence>
<dbReference type="WBParaSite" id="MBELARI_LOCUS4034">
    <property type="protein sequence ID" value="MBELARI_LOCUS4034"/>
    <property type="gene ID" value="MBELARI_LOCUS4034"/>
</dbReference>
<evidence type="ECO:0000313" key="8">
    <source>
        <dbReference type="WBParaSite" id="MBELARI_LOCUS4034"/>
    </source>
</evidence>
<dbReference type="GO" id="GO:0006888">
    <property type="term" value="P:endoplasmic reticulum to Golgi vesicle-mediated transport"/>
    <property type="evidence" value="ECO:0007669"/>
    <property type="project" value="InterPro"/>
</dbReference>
<evidence type="ECO:0000256" key="2">
    <source>
        <dbReference type="ARBA" id="ARBA00006626"/>
    </source>
</evidence>
<evidence type="ECO:0000313" key="7">
    <source>
        <dbReference type="WBParaSite" id="MBELARI_LOCUS2354"/>
    </source>
</evidence>
<keyword evidence="3" id="KW-0813">Transport</keyword>
<dbReference type="Proteomes" id="UP000887575">
    <property type="component" value="Unassembled WGS sequence"/>
</dbReference>
<name>A0AAF3FB40_9BILA</name>
<keyword evidence="5" id="KW-0931">ER-Golgi transport</keyword>
<keyword evidence="4" id="KW-0963">Cytoplasm</keyword>
<dbReference type="FunFam" id="3.30.450.70:FF:000001">
    <property type="entry name" value="Trafficking protein particle complex subunit 2"/>
    <property type="match status" value="1"/>
</dbReference>
<sequence>MSKEYYFVIVGHNDQPLYEIDFPVGGEKKKRDETRHLNQFIAHAALDIVDEQILATGNMYLKTIDKFNEWFVSSFVTASRIRFMMLHTVKNEDGIKQFFQEIYETFVKLTMNPFHEINAPIRSPAFEQKAIYYGRKYLS</sequence>
<protein>
    <submittedName>
        <fullName evidence="7 8">Trafficking protein particle complex subunit 2</fullName>
    </submittedName>
</protein>
<dbReference type="AlphaFoldDB" id="A0AAF3FB40"/>
<dbReference type="CDD" id="cd14825">
    <property type="entry name" value="TRAPPC2_sedlin"/>
    <property type="match status" value="1"/>
</dbReference>
<dbReference type="Pfam" id="PF04628">
    <property type="entry name" value="Sedlin_N"/>
    <property type="match status" value="1"/>
</dbReference>
<comment type="subcellular location">
    <subcellularLocation>
        <location evidence="1">Cytoplasm</location>
        <location evidence="1">Perinuclear region</location>
    </subcellularLocation>
</comment>
<reference evidence="7 8" key="1">
    <citation type="submission" date="2024-02" db="UniProtKB">
        <authorList>
            <consortium name="WormBaseParasite"/>
        </authorList>
    </citation>
    <scope>IDENTIFICATION</scope>
</reference>
<evidence type="ECO:0000256" key="1">
    <source>
        <dbReference type="ARBA" id="ARBA00004556"/>
    </source>
</evidence>
<organism evidence="6 8">
    <name type="scientific">Mesorhabditis belari</name>
    <dbReference type="NCBI Taxonomy" id="2138241"/>
    <lineage>
        <taxon>Eukaryota</taxon>
        <taxon>Metazoa</taxon>
        <taxon>Ecdysozoa</taxon>
        <taxon>Nematoda</taxon>
        <taxon>Chromadorea</taxon>
        <taxon>Rhabditida</taxon>
        <taxon>Rhabditina</taxon>
        <taxon>Rhabditomorpha</taxon>
        <taxon>Rhabditoidea</taxon>
        <taxon>Rhabditidae</taxon>
        <taxon>Mesorhabditinae</taxon>
        <taxon>Mesorhabditis</taxon>
    </lineage>
</organism>
<comment type="similarity">
    <text evidence="2">Belongs to the TRAPP small subunits family. Sedlin subfamily.</text>
</comment>